<keyword evidence="1" id="KW-0812">Transmembrane</keyword>
<organism evidence="2">
    <name type="scientific">marine sediment metagenome</name>
    <dbReference type="NCBI Taxonomy" id="412755"/>
    <lineage>
        <taxon>unclassified sequences</taxon>
        <taxon>metagenomes</taxon>
        <taxon>ecological metagenomes</taxon>
    </lineage>
</organism>
<feature type="transmembrane region" description="Helical" evidence="1">
    <location>
        <begin position="28"/>
        <end position="46"/>
    </location>
</feature>
<feature type="transmembrane region" description="Helical" evidence="1">
    <location>
        <begin position="52"/>
        <end position="68"/>
    </location>
</feature>
<evidence type="ECO:0000313" key="2">
    <source>
        <dbReference type="EMBL" id="KKL46208.1"/>
    </source>
</evidence>
<dbReference type="EMBL" id="LAZR01034118">
    <property type="protein sequence ID" value="KKL46208.1"/>
    <property type="molecule type" value="Genomic_DNA"/>
</dbReference>
<proteinExistence type="predicted"/>
<keyword evidence="1" id="KW-1133">Transmembrane helix</keyword>
<evidence type="ECO:0000256" key="1">
    <source>
        <dbReference type="SAM" id="Phobius"/>
    </source>
</evidence>
<gene>
    <name evidence="2" type="ORF">LCGC14_2347860</name>
</gene>
<reference evidence="2" key="1">
    <citation type="journal article" date="2015" name="Nature">
        <title>Complex archaea that bridge the gap between prokaryotes and eukaryotes.</title>
        <authorList>
            <person name="Spang A."/>
            <person name="Saw J.H."/>
            <person name="Jorgensen S.L."/>
            <person name="Zaremba-Niedzwiedzka K."/>
            <person name="Martijn J."/>
            <person name="Lind A.E."/>
            <person name="van Eijk R."/>
            <person name="Schleper C."/>
            <person name="Guy L."/>
            <person name="Ettema T.J."/>
        </authorList>
    </citation>
    <scope>NUCLEOTIDE SEQUENCE</scope>
</reference>
<keyword evidence="1" id="KW-0472">Membrane</keyword>
<evidence type="ECO:0008006" key="3">
    <source>
        <dbReference type="Google" id="ProtNLM"/>
    </source>
</evidence>
<dbReference type="AlphaFoldDB" id="A0A0F9C9Z5"/>
<comment type="caution">
    <text evidence="2">The sequence shown here is derived from an EMBL/GenBank/DDBJ whole genome shotgun (WGS) entry which is preliminary data.</text>
</comment>
<accession>A0A0F9C9Z5</accession>
<sequence length="141" mass="15767">MQWLVTELFWFVAGLVLFLLELASPGSILFFFGIGAWAVAFVLFGINLSLDTQLVLFLCTSLFALFILRGKLKGIFRGKAANVAEFGGEFYEFTGNEAIIKDSNYRLGYQAAVEFNGTLWKAEPDEPIEEGVLILPLRYNP</sequence>
<feature type="transmembrane region" description="Helical" evidence="1">
    <location>
        <begin position="6"/>
        <end position="23"/>
    </location>
</feature>
<protein>
    <recommendedName>
        <fullName evidence="3">NfeD-like C-terminal domain-containing protein</fullName>
    </recommendedName>
</protein>
<name>A0A0F9C9Z5_9ZZZZ</name>